<dbReference type="AlphaFoldDB" id="A0A1L3NDJ9"/>
<proteinExistence type="predicted"/>
<protein>
    <submittedName>
        <fullName evidence="1">Uncharacterized protein</fullName>
    </submittedName>
</protein>
<dbReference type="RefSeq" id="WP_072586460.1">
    <property type="nucleotide sequence ID" value="NZ_CP013243.1"/>
</dbReference>
<accession>A0A1L3NDJ9</accession>
<gene>
    <name evidence="1" type="ORF">NPD5_3084</name>
</gene>
<evidence type="ECO:0000313" key="1">
    <source>
        <dbReference type="EMBL" id="APH14204.1"/>
    </source>
</evidence>
<reference evidence="1 2" key="1">
    <citation type="submission" date="2015-11" db="EMBL/GenBank/DDBJ databases">
        <authorList>
            <person name="Hill K.K."/>
            <person name="Shirey T.B."/>
            <person name="Raphael B."/>
            <person name="Daligault H.E."/>
            <person name="Davenport K.W."/>
            <person name="Bruce D.C."/>
            <person name="Foley B.T."/>
            <person name="Johnson S.L."/>
        </authorList>
    </citation>
    <scope>NUCLEOTIDE SEQUENCE [LARGE SCALE GENOMIC DNA]</scope>
    <source>
        <strain evidence="1 2">CDC_1632</strain>
    </source>
</reference>
<sequence>MGADLYNTGYEIIAYITLSKDRAQNGNPLILVASDLEEQKQLTEDISKAVKAEVVQLTCGDYMLISKI</sequence>
<name>A0A1L3NDJ9_CLOSG</name>
<dbReference type="InterPro" id="IPR054055">
    <property type="entry name" value="YpzH"/>
</dbReference>
<organism evidence="1 2">
    <name type="scientific">Clostridium sporogenes</name>
    <dbReference type="NCBI Taxonomy" id="1509"/>
    <lineage>
        <taxon>Bacteria</taxon>
        <taxon>Bacillati</taxon>
        <taxon>Bacillota</taxon>
        <taxon>Clostridia</taxon>
        <taxon>Eubacteriales</taxon>
        <taxon>Clostridiaceae</taxon>
        <taxon>Clostridium</taxon>
    </lineage>
</organism>
<dbReference type="Proteomes" id="UP000182204">
    <property type="component" value="Chromosome"/>
</dbReference>
<dbReference type="EMBL" id="CP013243">
    <property type="protein sequence ID" value="APH14204.1"/>
    <property type="molecule type" value="Genomic_DNA"/>
</dbReference>
<dbReference type="Pfam" id="PF21835">
    <property type="entry name" value="YIEGIA_cap"/>
    <property type="match status" value="1"/>
</dbReference>
<evidence type="ECO:0000313" key="2">
    <source>
        <dbReference type="Proteomes" id="UP000182204"/>
    </source>
</evidence>